<dbReference type="InterPro" id="IPR004601">
    <property type="entry name" value="UvdE"/>
</dbReference>
<gene>
    <name evidence="8" type="ORF">GFSPODELE1_LOCUS7656</name>
</gene>
<keyword evidence="1" id="KW-0540">Nuclease</keyword>
<keyword evidence="5" id="KW-0378">Hydrolase</keyword>
<keyword evidence="3" id="KW-0227">DNA damage</keyword>
<dbReference type="Gene3D" id="3.20.20.150">
    <property type="entry name" value="Divalent-metal-dependent TIM barrel enzymes"/>
    <property type="match status" value="1"/>
</dbReference>
<evidence type="ECO:0000313" key="8">
    <source>
        <dbReference type="EMBL" id="CAL1710107.1"/>
    </source>
</evidence>
<dbReference type="Proteomes" id="UP001497453">
    <property type="component" value="Chromosome 5"/>
</dbReference>
<proteinExistence type="predicted"/>
<dbReference type="SUPFAM" id="SSF51658">
    <property type="entry name" value="Xylose isomerase-like"/>
    <property type="match status" value="1"/>
</dbReference>
<feature type="compositionally biased region" description="Acidic residues" evidence="7">
    <location>
        <begin position="65"/>
        <end position="80"/>
    </location>
</feature>
<evidence type="ECO:0000256" key="6">
    <source>
        <dbReference type="ARBA" id="ARBA00023204"/>
    </source>
</evidence>
<feature type="region of interest" description="Disordered" evidence="7">
    <location>
        <begin position="29"/>
        <end position="80"/>
    </location>
</feature>
<keyword evidence="2" id="KW-0255">Endonuclease</keyword>
<name>A0ABP1DSD5_9APHY</name>
<keyword evidence="4" id="KW-0228">DNA excision</keyword>
<feature type="region of interest" description="Disordered" evidence="7">
    <location>
        <begin position="496"/>
        <end position="592"/>
    </location>
</feature>
<accession>A0ABP1DSD5</accession>
<evidence type="ECO:0000256" key="1">
    <source>
        <dbReference type="ARBA" id="ARBA00022722"/>
    </source>
</evidence>
<evidence type="ECO:0000256" key="5">
    <source>
        <dbReference type="ARBA" id="ARBA00022801"/>
    </source>
</evidence>
<evidence type="ECO:0000256" key="3">
    <source>
        <dbReference type="ARBA" id="ARBA00022763"/>
    </source>
</evidence>
<feature type="compositionally biased region" description="Basic residues" evidence="7">
    <location>
        <begin position="579"/>
        <end position="592"/>
    </location>
</feature>
<feature type="compositionally biased region" description="Polar residues" evidence="7">
    <location>
        <begin position="528"/>
        <end position="537"/>
    </location>
</feature>
<dbReference type="NCBIfam" id="TIGR00629">
    <property type="entry name" value="uvde"/>
    <property type="match status" value="1"/>
</dbReference>
<dbReference type="EMBL" id="OZ037948">
    <property type="protein sequence ID" value="CAL1710107.1"/>
    <property type="molecule type" value="Genomic_DNA"/>
</dbReference>
<evidence type="ECO:0000256" key="4">
    <source>
        <dbReference type="ARBA" id="ARBA00022769"/>
    </source>
</evidence>
<keyword evidence="9" id="KW-1185">Reference proteome</keyword>
<protein>
    <recommendedName>
        <fullName evidence="10">UV-endonuclease UvdE</fullName>
    </recommendedName>
</protein>
<evidence type="ECO:0000313" key="9">
    <source>
        <dbReference type="Proteomes" id="UP001497453"/>
    </source>
</evidence>
<keyword evidence="6" id="KW-0234">DNA repair</keyword>
<evidence type="ECO:0000256" key="7">
    <source>
        <dbReference type="SAM" id="MobiDB-lite"/>
    </source>
</evidence>
<feature type="region of interest" description="Disordered" evidence="7">
    <location>
        <begin position="427"/>
        <end position="450"/>
    </location>
</feature>
<evidence type="ECO:0008006" key="10">
    <source>
        <dbReference type="Google" id="ProtNLM"/>
    </source>
</evidence>
<feature type="compositionally biased region" description="Basic and acidic residues" evidence="7">
    <location>
        <begin position="505"/>
        <end position="521"/>
    </location>
</feature>
<reference evidence="9" key="1">
    <citation type="submission" date="2024-04" db="EMBL/GenBank/DDBJ databases">
        <authorList>
            <person name="Shaw F."/>
            <person name="Minotto A."/>
        </authorList>
    </citation>
    <scope>NUCLEOTIDE SEQUENCE [LARGE SCALE GENOMIC DNA]</scope>
</reference>
<dbReference type="Pfam" id="PF03851">
    <property type="entry name" value="UvdE"/>
    <property type="match status" value="1"/>
</dbReference>
<feature type="compositionally biased region" description="Low complexity" evidence="7">
    <location>
        <begin position="564"/>
        <end position="578"/>
    </location>
</feature>
<dbReference type="InterPro" id="IPR036237">
    <property type="entry name" value="Xyl_isomerase-like_sf"/>
</dbReference>
<dbReference type="PANTHER" id="PTHR31290">
    <property type="entry name" value="UV-DAMAGE ENDONUCLEASE"/>
    <property type="match status" value="1"/>
</dbReference>
<sequence length="592" mass="65944">MPPKRKLTSRDDAPLAGADVYPLEPISIVTSGLPPVNVPDDLPSGSLRRSTRARKAVSYSQPDCVQEDDGNESPLTELEEDELDKDLVKAPAKKRRRKTKDNEPVVYDIPPVEIKSTTFKGRLGYACLNTLLRALKPDSVFCSRTCRKDTIHKNGLDFAKDLGRQNASDLYKLIEWNEQNNIKFLRVSSEMFPFASHAELGYDLEYAKDELRAAGDLAKRLGHRLTAHPGQFTQLASPKDNVVEASVRELEYHCQMMRYMGMGKDSIIIIHMGGVYGDKESTLARFKENYQAKLTDEMKARLVMENDEICYSVDDLLPVCNELDIPIVFDYHHNWINPSIHPVSTLIPMINGTWHKKGIKPKQHLSSPRPGAESVMEKRAHADRCFELPEDLPDDMDLMIEAKDKEQAVFHLYRIYDLHPVVHENLRPEKPPKPFVRTGQGDGGVGDGEDVSETIDCVQVKPRRGTRGKGKAKAELVPNVEDDTLVGVPALVPSIATTKKKPRRTTAEKVSRGTKKGEAGYHEGSGGTDTTVATRMVNQEECVEPVDGGDVERVEEDEHPEVVAAAEQQQAKKGTAGKTKARKAKGNAKKAR</sequence>
<evidence type="ECO:0000256" key="2">
    <source>
        <dbReference type="ARBA" id="ARBA00022759"/>
    </source>
</evidence>
<feature type="compositionally biased region" description="Acidic residues" evidence="7">
    <location>
        <begin position="541"/>
        <end position="559"/>
    </location>
</feature>
<organism evidence="8 9">
    <name type="scientific">Somion occarium</name>
    <dbReference type="NCBI Taxonomy" id="3059160"/>
    <lineage>
        <taxon>Eukaryota</taxon>
        <taxon>Fungi</taxon>
        <taxon>Dikarya</taxon>
        <taxon>Basidiomycota</taxon>
        <taxon>Agaricomycotina</taxon>
        <taxon>Agaricomycetes</taxon>
        <taxon>Polyporales</taxon>
        <taxon>Cerrenaceae</taxon>
        <taxon>Somion</taxon>
    </lineage>
</organism>
<dbReference type="PANTHER" id="PTHR31290:SF5">
    <property type="entry name" value="UV-DAMAGE ENDONUCLEASE"/>
    <property type="match status" value="1"/>
</dbReference>